<dbReference type="InterPro" id="IPR008271">
    <property type="entry name" value="Ser/Thr_kinase_AS"/>
</dbReference>
<dbReference type="STRING" id="1121321.SAMN04488530_10812"/>
<reference evidence="8" key="1">
    <citation type="submission" date="2016-11" db="EMBL/GenBank/DDBJ databases">
        <authorList>
            <person name="Varghese N."/>
            <person name="Submissions S."/>
        </authorList>
    </citation>
    <scope>NUCLEOTIDE SEQUENCE [LARGE SCALE GENOMIC DNA]</scope>
    <source>
        <strain evidence="8">DSM 2635</strain>
    </source>
</reference>
<keyword evidence="4 7" id="KW-0418">Kinase</keyword>
<dbReference type="Proteomes" id="UP000243255">
    <property type="component" value="Unassembled WGS sequence"/>
</dbReference>
<dbReference type="SMART" id="SM00220">
    <property type="entry name" value="S_TKc"/>
    <property type="match status" value="1"/>
</dbReference>
<dbReference type="CDD" id="cd14014">
    <property type="entry name" value="STKc_PknB_like"/>
    <property type="match status" value="1"/>
</dbReference>
<protein>
    <submittedName>
        <fullName evidence="7">Serine/threonine protein kinase</fullName>
    </submittedName>
</protein>
<dbReference type="AlphaFoldDB" id="A0A1M5MV82"/>
<name>A0A1M5MV82_9FIRM</name>
<dbReference type="GO" id="GO:0005524">
    <property type="term" value="F:ATP binding"/>
    <property type="evidence" value="ECO:0007669"/>
    <property type="project" value="UniProtKB-KW"/>
</dbReference>
<dbReference type="GO" id="GO:0004674">
    <property type="term" value="F:protein serine/threonine kinase activity"/>
    <property type="evidence" value="ECO:0007669"/>
    <property type="project" value="UniProtKB-KW"/>
</dbReference>
<dbReference type="SUPFAM" id="SSF56112">
    <property type="entry name" value="Protein kinase-like (PK-like)"/>
    <property type="match status" value="1"/>
</dbReference>
<keyword evidence="2" id="KW-0808">Transferase</keyword>
<keyword evidence="5" id="KW-0067">ATP-binding</keyword>
<dbReference type="InterPro" id="IPR011009">
    <property type="entry name" value="Kinase-like_dom_sf"/>
</dbReference>
<evidence type="ECO:0000259" key="6">
    <source>
        <dbReference type="PROSITE" id="PS50011"/>
    </source>
</evidence>
<keyword evidence="3" id="KW-0547">Nucleotide-binding</keyword>
<feature type="domain" description="Protein kinase" evidence="6">
    <location>
        <begin position="10"/>
        <end position="267"/>
    </location>
</feature>
<dbReference type="PROSITE" id="PS50011">
    <property type="entry name" value="PROTEIN_KINASE_DOM"/>
    <property type="match status" value="1"/>
</dbReference>
<dbReference type="RefSeq" id="WP_073124935.1">
    <property type="nucleotide sequence ID" value="NZ_BAABCH010000002.1"/>
</dbReference>
<dbReference type="PANTHER" id="PTHR24345">
    <property type="entry name" value="SERINE/THREONINE-PROTEIN KINASE PLK"/>
    <property type="match status" value="1"/>
</dbReference>
<evidence type="ECO:0000313" key="8">
    <source>
        <dbReference type="Proteomes" id="UP000243255"/>
    </source>
</evidence>
<organism evidence="7 8">
    <name type="scientific">Asaccharospora irregularis DSM 2635</name>
    <dbReference type="NCBI Taxonomy" id="1121321"/>
    <lineage>
        <taxon>Bacteria</taxon>
        <taxon>Bacillati</taxon>
        <taxon>Bacillota</taxon>
        <taxon>Clostridia</taxon>
        <taxon>Peptostreptococcales</taxon>
        <taxon>Peptostreptococcaceae</taxon>
        <taxon>Asaccharospora</taxon>
    </lineage>
</organism>
<dbReference type="OrthoDB" id="9788659at2"/>
<gene>
    <name evidence="7" type="ORF">SAMN04488530_10812</name>
</gene>
<evidence type="ECO:0000256" key="2">
    <source>
        <dbReference type="ARBA" id="ARBA00022679"/>
    </source>
</evidence>
<dbReference type="PANTHER" id="PTHR24345:SF0">
    <property type="entry name" value="CELL CYCLE SERINE_THREONINE-PROTEIN KINASE CDC5_MSD2"/>
    <property type="match status" value="1"/>
</dbReference>
<proteinExistence type="predicted"/>
<dbReference type="EMBL" id="FQWX01000008">
    <property type="protein sequence ID" value="SHG80683.1"/>
    <property type="molecule type" value="Genomic_DNA"/>
</dbReference>
<dbReference type="Pfam" id="PF00069">
    <property type="entry name" value="Pkinase"/>
    <property type="match status" value="1"/>
</dbReference>
<dbReference type="Gene3D" id="1.10.510.10">
    <property type="entry name" value="Transferase(Phosphotransferase) domain 1"/>
    <property type="match status" value="1"/>
</dbReference>
<dbReference type="PROSITE" id="PS00108">
    <property type="entry name" value="PROTEIN_KINASE_ST"/>
    <property type="match status" value="1"/>
</dbReference>
<keyword evidence="1 7" id="KW-0723">Serine/threonine-protein kinase</keyword>
<evidence type="ECO:0000256" key="3">
    <source>
        <dbReference type="ARBA" id="ARBA00022741"/>
    </source>
</evidence>
<evidence type="ECO:0000313" key="7">
    <source>
        <dbReference type="EMBL" id="SHG80683.1"/>
    </source>
</evidence>
<evidence type="ECO:0000256" key="5">
    <source>
        <dbReference type="ARBA" id="ARBA00022840"/>
    </source>
</evidence>
<keyword evidence="8" id="KW-1185">Reference proteome</keyword>
<accession>A0A1M5MV82</accession>
<dbReference type="Gene3D" id="3.30.200.20">
    <property type="entry name" value="Phosphorylase Kinase, domain 1"/>
    <property type="match status" value="1"/>
</dbReference>
<evidence type="ECO:0000256" key="4">
    <source>
        <dbReference type="ARBA" id="ARBA00022777"/>
    </source>
</evidence>
<sequence>MQINPKFNLRIIKKIHSEGVNSALYLAEDTQLGSIFIIKQMDKEKFKNTDRYFEESKKTSNLEHPNIIPIKYASHDDKYVYITMPYLKNGSLYNIIKNRNLTMREVIKYSVDFLSAIYYIHEKGILHCDIKPNNILISDDNKAILTDFGSAVYLNNNGSAKLRNVYYKHIAPEQCNNLVIDKRLDIYQIGTTLYRMCNGNEEYNRQAKKYKGLNNLKIACARGSFPIRKKYLPHVPRKMILIIENCLKVNPNERYKNVMDIINDISLVNENLDWVYEKINRDRYKWSLEDSTRNIKIILYNEDSSWSIDVYTNNRKKTIENIESKAYGYRVVRGIINKYEKK</sequence>
<dbReference type="InterPro" id="IPR000719">
    <property type="entry name" value="Prot_kinase_dom"/>
</dbReference>
<evidence type="ECO:0000256" key="1">
    <source>
        <dbReference type="ARBA" id="ARBA00022527"/>
    </source>
</evidence>